<dbReference type="InterPro" id="IPR011701">
    <property type="entry name" value="MFS"/>
</dbReference>
<dbReference type="OrthoDB" id="9773404at2"/>
<keyword evidence="6 8" id="KW-0534">Nitrate assimilation</keyword>
<dbReference type="SUPFAM" id="SSF103473">
    <property type="entry name" value="MFS general substrate transporter"/>
    <property type="match status" value="1"/>
</dbReference>
<keyword evidence="4 8" id="KW-0812">Transmembrane</keyword>
<evidence type="ECO:0000256" key="2">
    <source>
        <dbReference type="ARBA" id="ARBA00008432"/>
    </source>
</evidence>
<dbReference type="RefSeq" id="WP_160646928.1">
    <property type="nucleotide sequence ID" value="NZ_SIJB01000029.1"/>
</dbReference>
<dbReference type="NCBIfam" id="TIGR00886">
    <property type="entry name" value="2A0108"/>
    <property type="match status" value="1"/>
</dbReference>
<organism evidence="10 11">
    <name type="scientific">Chengkuizengella marina</name>
    <dbReference type="NCBI Taxonomy" id="2507566"/>
    <lineage>
        <taxon>Bacteria</taxon>
        <taxon>Bacillati</taxon>
        <taxon>Bacillota</taxon>
        <taxon>Bacilli</taxon>
        <taxon>Bacillales</taxon>
        <taxon>Paenibacillaceae</taxon>
        <taxon>Chengkuizengella</taxon>
    </lineage>
</organism>
<dbReference type="Gene3D" id="1.20.1250.20">
    <property type="entry name" value="MFS general substrate transporter like domains"/>
    <property type="match status" value="2"/>
</dbReference>
<comment type="subcellular location">
    <subcellularLocation>
        <location evidence="1 8">Cell membrane</location>
        <topology evidence="1 8">Multi-pass membrane protein</topology>
    </subcellularLocation>
</comment>
<feature type="transmembrane region" description="Helical" evidence="8">
    <location>
        <begin position="363"/>
        <end position="380"/>
    </location>
</feature>
<keyword evidence="3 8" id="KW-0813">Transport</keyword>
<feature type="domain" description="Major facilitator superfamily (MFS) profile" evidence="9">
    <location>
        <begin position="15"/>
        <end position="472"/>
    </location>
</feature>
<feature type="transmembrane region" description="Helical" evidence="8">
    <location>
        <begin position="249"/>
        <end position="271"/>
    </location>
</feature>
<feature type="transmembrane region" description="Helical" evidence="8">
    <location>
        <begin position="177"/>
        <end position="194"/>
    </location>
</feature>
<dbReference type="Pfam" id="PF07690">
    <property type="entry name" value="MFS_1"/>
    <property type="match status" value="2"/>
</dbReference>
<comment type="caution">
    <text evidence="8">Lacks conserved residue(s) required for the propagation of feature annotation.</text>
</comment>
<dbReference type="CDD" id="cd17341">
    <property type="entry name" value="MFS_NRT2_like"/>
    <property type="match status" value="1"/>
</dbReference>
<dbReference type="Proteomes" id="UP000448943">
    <property type="component" value="Unassembled WGS sequence"/>
</dbReference>
<feature type="transmembrane region" description="Helical" evidence="8">
    <location>
        <begin position="449"/>
        <end position="467"/>
    </location>
</feature>
<reference evidence="10 11" key="1">
    <citation type="submission" date="2019-01" db="EMBL/GenBank/DDBJ databases">
        <title>Chengkuizengella sp. nov., isolated from deep-sea sediment of East Pacific Ocean.</title>
        <authorList>
            <person name="Yang J."/>
            <person name="Lai Q."/>
            <person name="Shao Z."/>
        </authorList>
    </citation>
    <scope>NUCLEOTIDE SEQUENCE [LARGE SCALE GENOMIC DNA]</scope>
    <source>
        <strain evidence="10 11">YPA3-1-1</strain>
    </source>
</reference>
<dbReference type="InterPro" id="IPR044772">
    <property type="entry name" value="NO3_transporter"/>
</dbReference>
<gene>
    <name evidence="10" type="ORF">ERL59_14320</name>
</gene>
<feature type="transmembrane region" description="Helical" evidence="8">
    <location>
        <begin position="105"/>
        <end position="123"/>
    </location>
</feature>
<feature type="transmembrane region" description="Helical" evidence="8">
    <location>
        <begin position="386"/>
        <end position="410"/>
    </location>
</feature>
<feature type="transmembrane region" description="Helical" evidence="8">
    <location>
        <begin position="81"/>
        <end position="99"/>
    </location>
</feature>
<evidence type="ECO:0000256" key="7">
    <source>
        <dbReference type="ARBA" id="ARBA00023136"/>
    </source>
</evidence>
<dbReference type="GO" id="GO:0015112">
    <property type="term" value="F:nitrate transmembrane transporter activity"/>
    <property type="evidence" value="ECO:0007669"/>
    <property type="project" value="UniProtKB-UniRule"/>
</dbReference>
<feature type="transmembrane region" description="Helical" evidence="8">
    <location>
        <begin position="215"/>
        <end position="237"/>
    </location>
</feature>
<feature type="transmembrane region" description="Helical" evidence="8">
    <location>
        <begin position="422"/>
        <end position="443"/>
    </location>
</feature>
<evidence type="ECO:0000256" key="6">
    <source>
        <dbReference type="ARBA" id="ARBA00023063"/>
    </source>
</evidence>
<proteinExistence type="inferred from homology"/>
<dbReference type="AlphaFoldDB" id="A0A6N9Q601"/>
<keyword evidence="8" id="KW-1003">Cell membrane</keyword>
<feature type="transmembrane region" description="Helical" evidence="8">
    <location>
        <begin position="292"/>
        <end position="313"/>
    </location>
</feature>
<dbReference type="InterPro" id="IPR036259">
    <property type="entry name" value="MFS_trans_sf"/>
</dbReference>
<dbReference type="GO" id="GO:0042128">
    <property type="term" value="P:nitrate assimilation"/>
    <property type="evidence" value="ECO:0007669"/>
    <property type="project" value="UniProtKB-UniRule"/>
</dbReference>
<dbReference type="PANTHER" id="PTHR23515">
    <property type="entry name" value="HIGH-AFFINITY NITRATE TRANSPORTER 2.3"/>
    <property type="match status" value="1"/>
</dbReference>
<evidence type="ECO:0000256" key="8">
    <source>
        <dbReference type="RuleBase" id="RU366033"/>
    </source>
</evidence>
<evidence type="ECO:0000313" key="11">
    <source>
        <dbReference type="Proteomes" id="UP000448943"/>
    </source>
</evidence>
<evidence type="ECO:0000256" key="4">
    <source>
        <dbReference type="ARBA" id="ARBA00022692"/>
    </source>
</evidence>
<keyword evidence="11" id="KW-1185">Reference proteome</keyword>
<name>A0A6N9Q601_9BACL</name>
<feature type="transmembrane region" description="Helical" evidence="8">
    <location>
        <begin position="51"/>
        <end position="69"/>
    </location>
</feature>
<comment type="caution">
    <text evidence="10">The sequence shown here is derived from an EMBL/GenBank/DDBJ whole genome shotgun (WGS) entry which is preliminary data.</text>
</comment>
<keyword evidence="7 8" id="KW-0472">Membrane</keyword>
<dbReference type="GO" id="GO:0005886">
    <property type="term" value="C:plasma membrane"/>
    <property type="evidence" value="ECO:0007669"/>
    <property type="project" value="UniProtKB-SubCell"/>
</dbReference>
<evidence type="ECO:0000313" key="10">
    <source>
        <dbReference type="EMBL" id="NBI30123.1"/>
    </source>
</evidence>
<feature type="transmembrane region" description="Helical" evidence="8">
    <location>
        <begin position="12"/>
        <end position="31"/>
    </location>
</feature>
<accession>A0A6N9Q601</accession>
<feature type="transmembrane region" description="Helical" evidence="8">
    <location>
        <begin position="319"/>
        <end position="342"/>
    </location>
</feature>
<dbReference type="PROSITE" id="PS50850">
    <property type="entry name" value="MFS"/>
    <property type="match status" value="1"/>
</dbReference>
<comment type="similarity">
    <text evidence="2 8">Belongs to the major facilitator superfamily. Nitrate/nitrite porter (TC 2.A.1.8) family.</text>
</comment>
<keyword evidence="5 8" id="KW-1133">Transmembrane helix</keyword>
<protein>
    <recommendedName>
        <fullName evidence="8">Nitrate/nitrite transporter</fullName>
    </recommendedName>
</protein>
<evidence type="ECO:0000256" key="1">
    <source>
        <dbReference type="ARBA" id="ARBA00004651"/>
    </source>
</evidence>
<feature type="transmembrane region" description="Helical" evidence="8">
    <location>
        <begin position="144"/>
        <end position="165"/>
    </location>
</feature>
<evidence type="ECO:0000259" key="9">
    <source>
        <dbReference type="PROSITE" id="PS50850"/>
    </source>
</evidence>
<evidence type="ECO:0000256" key="3">
    <source>
        <dbReference type="ARBA" id="ARBA00022448"/>
    </source>
</evidence>
<dbReference type="EMBL" id="SIJB01000029">
    <property type="protein sequence ID" value="NBI30123.1"/>
    <property type="molecule type" value="Genomic_DNA"/>
</dbReference>
<evidence type="ECO:0000256" key="5">
    <source>
        <dbReference type="ARBA" id="ARBA00022989"/>
    </source>
</evidence>
<sequence length="492" mass="53836">MDTKTGNPYKGNIKVLMLTTFAFFITFVVWFNMAPFVATIKETLNLTDQEVGVLLTMNVALTIPARVIIGMLVDRFGPRKVYSSLMAIMSIPCFMFALGDSFVQLFIARTLLAMIGAGFVIGIRMVSEWFPAKQVGIAEGIYGGWGNFGSAAAAFTLPLIAVYIMEQFFGLENGWRWAIGFTGLVSLAYSFIYFKSVQDTPPGREYKRPKRSGALEVSSYGDMIFLMAMTLPMYVILGVLTWKVQGLGLINSVISGLIYGLLALLFVTNCYKIWSVNKDHIKEGVQEKEKYSFKQVAILDLAYFCTFGSELAVVSMLPLFFLTTFNLSVTQAGMIASSYAFMNLVARPSGGWLSDKFGRKRTLTILVAGLSITYLCMGFVNSSWSIIGALALTMTCSFFVQAGEGSVFSMVPLVKKRLTGQVAGMVGAYGNVGATTFLTILTFVSPQAFFVVIGSASLVCFAACFFLKEPDVEAIEQQAMEIETVPGEKVVA</sequence>
<dbReference type="GO" id="GO:0015113">
    <property type="term" value="F:nitrite transmembrane transporter activity"/>
    <property type="evidence" value="ECO:0007669"/>
    <property type="project" value="InterPro"/>
</dbReference>
<dbReference type="InterPro" id="IPR020846">
    <property type="entry name" value="MFS_dom"/>
</dbReference>
<dbReference type="InterPro" id="IPR004737">
    <property type="entry name" value="NO3_transporter_NarK/NarU-like"/>
</dbReference>